<reference evidence="1 2" key="1">
    <citation type="submission" date="2018-10" db="EMBL/GenBank/DDBJ databases">
        <title>Fifty Aureobasidium pullulans genomes reveal a recombining polyextremotolerant generalist.</title>
        <authorList>
            <person name="Gostincar C."/>
            <person name="Turk M."/>
            <person name="Zajc J."/>
            <person name="Gunde-Cimerman N."/>
        </authorList>
    </citation>
    <scope>NUCLEOTIDE SEQUENCE [LARGE SCALE GENOMIC DNA]</scope>
    <source>
        <strain evidence="1 2">EXF-6604</strain>
    </source>
</reference>
<comment type="caution">
    <text evidence="1">The sequence shown here is derived from an EMBL/GenBank/DDBJ whole genome shotgun (WGS) entry which is preliminary data.</text>
</comment>
<protein>
    <submittedName>
        <fullName evidence="1">Uncharacterized protein</fullName>
    </submittedName>
</protein>
<name>A0A4S9JCH5_AURPU</name>
<dbReference type="AlphaFoldDB" id="A0A4S9JCH5"/>
<dbReference type="Proteomes" id="UP000306584">
    <property type="component" value="Unassembled WGS sequence"/>
</dbReference>
<organism evidence="1 2">
    <name type="scientific">Aureobasidium pullulans</name>
    <name type="common">Black yeast</name>
    <name type="synonym">Pullularia pullulans</name>
    <dbReference type="NCBI Taxonomy" id="5580"/>
    <lineage>
        <taxon>Eukaryota</taxon>
        <taxon>Fungi</taxon>
        <taxon>Dikarya</taxon>
        <taxon>Ascomycota</taxon>
        <taxon>Pezizomycotina</taxon>
        <taxon>Dothideomycetes</taxon>
        <taxon>Dothideomycetidae</taxon>
        <taxon>Dothideales</taxon>
        <taxon>Saccotheciaceae</taxon>
        <taxon>Aureobasidium</taxon>
    </lineage>
</organism>
<sequence>MAPYRTAQKQPKVLAAPRHIRQSTKTAKTVAKLPPRQRKRKSVVIVRLKTSRRRGQGTTALREIRNY</sequence>
<gene>
    <name evidence="1" type="ORF">D6D01_10438</name>
</gene>
<accession>A0A4S9JCH5</accession>
<proteinExistence type="predicted"/>
<evidence type="ECO:0000313" key="2">
    <source>
        <dbReference type="Proteomes" id="UP000306584"/>
    </source>
</evidence>
<evidence type="ECO:0000313" key="1">
    <source>
        <dbReference type="EMBL" id="THX99404.1"/>
    </source>
</evidence>
<dbReference type="EMBL" id="QZBD01001132">
    <property type="protein sequence ID" value="THX99404.1"/>
    <property type="molecule type" value="Genomic_DNA"/>
</dbReference>